<protein>
    <submittedName>
        <fullName evidence="1">Uncharacterized protein</fullName>
    </submittedName>
</protein>
<proteinExistence type="predicted"/>
<accession>A0A6B0UDM2</accession>
<evidence type="ECO:0000313" key="1">
    <source>
        <dbReference type="EMBL" id="MXU87437.1"/>
    </source>
</evidence>
<name>A0A6B0UDM2_IXORI</name>
<sequence>MRTPPPLNLLPAATIFGGQSSGRPAYSAPIFERILSVFLRFLFTKYTLAWGIKGNKNQYDSTMPMCSDGRERVGLPFICSLNKNSADSAPCWKKVH</sequence>
<dbReference type="AlphaFoldDB" id="A0A6B0UDM2"/>
<reference evidence="1" key="1">
    <citation type="submission" date="2019-12" db="EMBL/GenBank/DDBJ databases">
        <title>An insight into the sialome of adult female Ixodes ricinus ticks feeding for 6 days.</title>
        <authorList>
            <person name="Perner J."/>
            <person name="Ribeiro J.M.C."/>
        </authorList>
    </citation>
    <scope>NUCLEOTIDE SEQUENCE</scope>
    <source>
        <strain evidence="1">Semi-engorged</strain>
        <tissue evidence="1">Salivary glands</tissue>
    </source>
</reference>
<organism evidence="1">
    <name type="scientific">Ixodes ricinus</name>
    <name type="common">Common tick</name>
    <name type="synonym">Acarus ricinus</name>
    <dbReference type="NCBI Taxonomy" id="34613"/>
    <lineage>
        <taxon>Eukaryota</taxon>
        <taxon>Metazoa</taxon>
        <taxon>Ecdysozoa</taxon>
        <taxon>Arthropoda</taxon>
        <taxon>Chelicerata</taxon>
        <taxon>Arachnida</taxon>
        <taxon>Acari</taxon>
        <taxon>Parasitiformes</taxon>
        <taxon>Ixodida</taxon>
        <taxon>Ixodoidea</taxon>
        <taxon>Ixodidae</taxon>
        <taxon>Ixodinae</taxon>
        <taxon>Ixodes</taxon>
    </lineage>
</organism>
<dbReference type="EMBL" id="GIFC01005354">
    <property type="protein sequence ID" value="MXU87437.1"/>
    <property type="molecule type" value="Transcribed_RNA"/>
</dbReference>